<feature type="region of interest" description="Disordered" evidence="1">
    <location>
        <begin position="220"/>
        <end position="298"/>
    </location>
</feature>
<feature type="compositionally biased region" description="Basic residues" evidence="1">
    <location>
        <begin position="166"/>
        <end position="180"/>
    </location>
</feature>
<feature type="region of interest" description="Disordered" evidence="1">
    <location>
        <begin position="373"/>
        <end position="392"/>
    </location>
</feature>
<evidence type="ECO:0000256" key="1">
    <source>
        <dbReference type="SAM" id="MobiDB-lite"/>
    </source>
</evidence>
<dbReference type="EMBL" id="SEOQ01000175">
    <property type="protein sequence ID" value="TFY67970.1"/>
    <property type="molecule type" value="Genomic_DNA"/>
</dbReference>
<feature type="region of interest" description="Disordered" evidence="1">
    <location>
        <begin position="1"/>
        <end position="207"/>
    </location>
</feature>
<sequence length="475" mass="50299">MQSSPPGQPQLHATEAAGPPQADLEMFRASPWISYGPISTDSSSPHHASRHGSEMDEDVDMDAPQISTLREEDSPPPTSSPARTGKFRVKLLVNNEAKANTKFISFNGETGEEAGETDEVDEEDEADEEDDEEDQLIDDDDDVNSVSVASGPPVAGPSSRGGPSKRGQKKSRGQGKRRGRAGAPTPVALMSTFEASPAEHPAAVPSPLREPLDLPIVEALTPSSPIPKKKPVPKGTTAAQRAPRRFPKTKTTITIPAVQDVADLSEGYTGTAPSSPLRDINTPEIEPNPSAAPSGVPQLEDFNLENVPLPRYPLPSKPFHVQAPPRIGTAYAPIVPIDRSGKRPRHWRQANREIRGIAGGRWFARSWVGEKESDLASTATAAGEDERQQVSSAAVMMPKIPAISLSAPLARSVGRPKGSKADPAVSTAASSRSVSVVPDIAPAGSASAGRAQTKKRSNLSTAAVTEIDKEIELVS</sequence>
<accession>A0A4Y9Z1R3</accession>
<dbReference type="AlphaFoldDB" id="A0A4Y9Z1R3"/>
<gene>
    <name evidence="2" type="ORF">EVG20_g3734</name>
</gene>
<proteinExistence type="predicted"/>
<feature type="compositionally biased region" description="Acidic residues" evidence="1">
    <location>
        <begin position="110"/>
        <end position="143"/>
    </location>
</feature>
<dbReference type="STRING" id="205917.A0A4Y9Z1R3"/>
<feature type="region of interest" description="Disordered" evidence="1">
    <location>
        <begin position="409"/>
        <end position="460"/>
    </location>
</feature>
<comment type="caution">
    <text evidence="2">The sequence shown here is derived from an EMBL/GenBank/DDBJ whole genome shotgun (WGS) entry which is preliminary data.</text>
</comment>
<dbReference type="OrthoDB" id="3229208at2759"/>
<evidence type="ECO:0000313" key="2">
    <source>
        <dbReference type="EMBL" id="TFY67970.1"/>
    </source>
</evidence>
<keyword evidence="3" id="KW-1185">Reference proteome</keyword>
<feature type="compositionally biased region" description="Polar residues" evidence="1">
    <location>
        <begin position="37"/>
        <end position="46"/>
    </location>
</feature>
<evidence type="ECO:0000313" key="3">
    <source>
        <dbReference type="Proteomes" id="UP000298327"/>
    </source>
</evidence>
<dbReference type="Proteomes" id="UP000298327">
    <property type="component" value="Unassembled WGS sequence"/>
</dbReference>
<reference evidence="2 3" key="1">
    <citation type="submission" date="2019-02" db="EMBL/GenBank/DDBJ databases">
        <title>Genome sequencing of the rare red list fungi Dentipellis fragilis.</title>
        <authorList>
            <person name="Buettner E."/>
            <person name="Kellner H."/>
        </authorList>
    </citation>
    <scope>NUCLEOTIDE SEQUENCE [LARGE SCALE GENOMIC DNA]</scope>
    <source>
        <strain evidence="2 3">DSM 105465</strain>
    </source>
</reference>
<name>A0A4Y9Z1R3_9AGAM</name>
<protein>
    <submittedName>
        <fullName evidence="2">Uncharacterized protein</fullName>
    </submittedName>
</protein>
<feature type="compositionally biased region" description="Low complexity" evidence="1">
    <location>
        <begin position="424"/>
        <end position="437"/>
    </location>
</feature>
<organism evidence="2 3">
    <name type="scientific">Dentipellis fragilis</name>
    <dbReference type="NCBI Taxonomy" id="205917"/>
    <lineage>
        <taxon>Eukaryota</taxon>
        <taxon>Fungi</taxon>
        <taxon>Dikarya</taxon>
        <taxon>Basidiomycota</taxon>
        <taxon>Agaricomycotina</taxon>
        <taxon>Agaricomycetes</taxon>
        <taxon>Russulales</taxon>
        <taxon>Hericiaceae</taxon>
        <taxon>Dentipellis</taxon>
    </lineage>
</organism>